<dbReference type="AlphaFoldDB" id="A0A136BCC3"/>
<dbReference type="PANTHER" id="PTHR30050:SF4">
    <property type="entry name" value="ATP-BINDING PROTEIN RV3427C IN INSERTION SEQUENCE-RELATED"/>
    <property type="match status" value="1"/>
</dbReference>
<proteinExistence type="inferred from homology"/>
<comment type="similarity">
    <text evidence="1">Belongs to the IS21/IS1162 putative ATP-binding protein family.</text>
</comment>
<evidence type="ECO:0000256" key="1">
    <source>
        <dbReference type="ARBA" id="ARBA00008059"/>
    </source>
</evidence>
<dbReference type="InterPro" id="IPR002611">
    <property type="entry name" value="IstB_ATP-bd"/>
</dbReference>
<dbReference type="RefSeq" id="WP_000980839.1">
    <property type="nucleotide sequence ID" value="NZ_AP022858.1"/>
</dbReference>
<dbReference type="EMBL" id="LOMT01000034">
    <property type="protein sequence ID" value="KXY01098.1"/>
    <property type="molecule type" value="Genomic_DNA"/>
</dbReference>
<evidence type="ECO:0000313" key="4">
    <source>
        <dbReference type="EMBL" id="KXY01098.1"/>
    </source>
</evidence>
<dbReference type="GO" id="GO:0006260">
    <property type="term" value="P:DNA replication"/>
    <property type="evidence" value="ECO:0007669"/>
    <property type="project" value="TreeGrafter"/>
</dbReference>
<accession>A0A136BCC3</accession>
<keyword evidence="2" id="KW-0547">Nucleotide-binding</keyword>
<dbReference type="CDD" id="cd00009">
    <property type="entry name" value="AAA"/>
    <property type="match status" value="1"/>
</dbReference>
<dbReference type="Pfam" id="PF01695">
    <property type="entry name" value="IstB_IS21"/>
    <property type="match status" value="1"/>
</dbReference>
<keyword evidence="3" id="KW-0067">ATP-binding</keyword>
<dbReference type="InterPro" id="IPR047661">
    <property type="entry name" value="IstB"/>
</dbReference>
<dbReference type="NCBIfam" id="NF038214">
    <property type="entry name" value="IS21_help_AAA"/>
    <property type="match status" value="1"/>
</dbReference>
<dbReference type="InterPro" id="IPR027417">
    <property type="entry name" value="P-loop_NTPase"/>
</dbReference>
<dbReference type="GeneID" id="69534822"/>
<dbReference type="InterPro" id="IPR003593">
    <property type="entry name" value="AAA+_ATPase"/>
</dbReference>
<dbReference type="PANTHER" id="PTHR30050">
    <property type="entry name" value="CHROMOSOMAL REPLICATION INITIATOR PROTEIN DNAA"/>
    <property type="match status" value="1"/>
</dbReference>
<name>A0A136BCC3_BACCE</name>
<dbReference type="GO" id="GO:0005524">
    <property type="term" value="F:ATP binding"/>
    <property type="evidence" value="ECO:0007669"/>
    <property type="project" value="UniProtKB-KW"/>
</dbReference>
<comment type="caution">
    <text evidence="4">The sequence shown here is derived from an EMBL/GenBank/DDBJ whole genome shotgun (WGS) entry which is preliminary data.</text>
</comment>
<evidence type="ECO:0000256" key="3">
    <source>
        <dbReference type="ARBA" id="ARBA00022840"/>
    </source>
</evidence>
<evidence type="ECO:0000313" key="5">
    <source>
        <dbReference type="Proteomes" id="UP000075591"/>
    </source>
</evidence>
<dbReference type="InterPro" id="IPR028350">
    <property type="entry name" value="DNAC/IstB-like"/>
</dbReference>
<reference evidence="4 5" key="1">
    <citation type="submission" date="2015-12" db="EMBL/GenBank/DDBJ databases">
        <title>Bacillus cereus Group isolate.</title>
        <authorList>
            <person name="Kovac J."/>
        </authorList>
    </citation>
    <scope>NUCLEOTIDE SEQUENCE [LARGE SCALE GENOMIC DNA]</scope>
    <source>
        <strain evidence="4 5">FSL W8-0275</strain>
    </source>
</reference>
<dbReference type="SUPFAM" id="SSF52540">
    <property type="entry name" value="P-loop containing nucleoside triphosphate hydrolases"/>
    <property type="match status" value="1"/>
</dbReference>
<gene>
    <name evidence="4" type="ORF">AT274_15240</name>
</gene>
<dbReference type="SMART" id="SM00382">
    <property type="entry name" value="AAA"/>
    <property type="match status" value="1"/>
</dbReference>
<dbReference type="PIRSF" id="PIRSF003073">
    <property type="entry name" value="DNAC_TnpB_IstB"/>
    <property type="match status" value="1"/>
</dbReference>
<sequence>MMNELLLERLKKLGWHHTANQLDSLLEDASKDNVSYSEFLHTIVLHETEQQDSDQLEKRMKRAKLPYTKTIHDFDFTFQPSLSEKRVKETLTCRFIANGENRILLGPPGVGKTHLAVSFAIEAITQGYTALFLSADDLVAQCRKANDKGTLQRLVNRWSRPDVLIVDEVGYFPFDELTANVFFQVVSKRYEQGAMILTSNKSYLEWGKVFGDDVLATAILDRLLHHAITFNIKGDSYRLREKKKAGIYPAQTTI</sequence>
<evidence type="ECO:0000256" key="2">
    <source>
        <dbReference type="ARBA" id="ARBA00022741"/>
    </source>
</evidence>
<organism evidence="4 5">
    <name type="scientific">Bacillus cereus</name>
    <dbReference type="NCBI Taxonomy" id="1396"/>
    <lineage>
        <taxon>Bacteria</taxon>
        <taxon>Bacillati</taxon>
        <taxon>Bacillota</taxon>
        <taxon>Bacilli</taxon>
        <taxon>Bacillales</taxon>
        <taxon>Bacillaceae</taxon>
        <taxon>Bacillus</taxon>
        <taxon>Bacillus cereus group</taxon>
    </lineage>
</organism>
<dbReference type="Proteomes" id="UP000075591">
    <property type="component" value="Unassembled WGS sequence"/>
</dbReference>
<dbReference type="Gene3D" id="3.40.50.300">
    <property type="entry name" value="P-loop containing nucleotide triphosphate hydrolases"/>
    <property type="match status" value="1"/>
</dbReference>
<protein>
    <submittedName>
        <fullName evidence="4">AAA family ATPase</fullName>
    </submittedName>
</protein>